<comment type="caution">
    <text evidence="9">The sequence shown here is derived from an EMBL/GenBank/DDBJ whole genome shotgun (WGS) entry which is preliminary data.</text>
</comment>
<evidence type="ECO:0000256" key="7">
    <source>
        <dbReference type="RuleBase" id="RU363032"/>
    </source>
</evidence>
<evidence type="ECO:0000313" key="9">
    <source>
        <dbReference type="EMBL" id="MBJ3776013.1"/>
    </source>
</evidence>
<evidence type="ECO:0000256" key="2">
    <source>
        <dbReference type="ARBA" id="ARBA00022448"/>
    </source>
</evidence>
<evidence type="ECO:0000313" key="10">
    <source>
        <dbReference type="Proteomes" id="UP000609531"/>
    </source>
</evidence>
<dbReference type="AlphaFoldDB" id="A0A934IGH0"/>
<dbReference type="Pfam" id="PF19300">
    <property type="entry name" value="BPD_transp_1_N"/>
    <property type="match status" value="1"/>
</dbReference>
<keyword evidence="10" id="KW-1185">Reference proteome</keyword>
<dbReference type="Proteomes" id="UP000609531">
    <property type="component" value="Unassembled WGS sequence"/>
</dbReference>
<dbReference type="CDD" id="cd06261">
    <property type="entry name" value="TM_PBP2"/>
    <property type="match status" value="1"/>
</dbReference>
<keyword evidence="6 7" id="KW-0472">Membrane</keyword>
<dbReference type="PROSITE" id="PS50928">
    <property type="entry name" value="ABC_TM1"/>
    <property type="match status" value="1"/>
</dbReference>
<dbReference type="EMBL" id="JAEKJA010000007">
    <property type="protein sequence ID" value="MBJ3776013.1"/>
    <property type="molecule type" value="Genomic_DNA"/>
</dbReference>
<sequence length="312" mass="32628">MGELLGRRAAYAVVLLAALSVAGFAILVLLPGDVAEVILTAEMDGERPSAEAVATFRATHGFDDPLPIQYVRWLGGVLTGDLGTSFATGDPVSVELALRLSATFTLVGTAFVMMLLIALPLGVAAAVWRGTLVDRILMGVSVVGMSVPNFWQSLLFVLFFSLMLGWLPSSGFGSPAHVVLPALVIATSSAGLVARFVRSSLIVAMGEPHVRTAFAKGLGRREVLLHHVAPGAMAPILTVLGLQAARMFDGAIVVETVFAWPGLGRLLVDAVMGRDYPVLQGALLLIGTATILINLLVDVAISAIDPRIGDAV</sequence>
<keyword evidence="5 7" id="KW-1133">Transmembrane helix</keyword>
<feature type="transmembrane region" description="Helical" evidence="7">
    <location>
        <begin position="149"/>
        <end position="167"/>
    </location>
</feature>
<keyword evidence="2 7" id="KW-0813">Transport</keyword>
<evidence type="ECO:0000259" key="8">
    <source>
        <dbReference type="PROSITE" id="PS50928"/>
    </source>
</evidence>
<dbReference type="PANTHER" id="PTHR43163:SF6">
    <property type="entry name" value="DIPEPTIDE TRANSPORT SYSTEM PERMEASE PROTEIN DPPB-RELATED"/>
    <property type="match status" value="1"/>
</dbReference>
<protein>
    <submittedName>
        <fullName evidence="9">ABC transporter permease</fullName>
    </submittedName>
</protein>
<comment type="subcellular location">
    <subcellularLocation>
        <location evidence="1 7">Cell membrane</location>
        <topology evidence="1 7">Multi-pass membrane protein</topology>
    </subcellularLocation>
</comment>
<dbReference type="InterPro" id="IPR000515">
    <property type="entry name" value="MetI-like"/>
</dbReference>
<feature type="domain" description="ABC transmembrane type-1" evidence="8">
    <location>
        <begin position="100"/>
        <end position="297"/>
    </location>
</feature>
<feature type="transmembrane region" description="Helical" evidence="7">
    <location>
        <begin position="9"/>
        <end position="30"/>
    </location>
</feature>
<evidence type="ECO:0000256" key="4">
    <source>
        <dbReference type="ARBA" id="ARBA00022692"/>
    </source>
</evidence>
<proteinExistence type="inferred from homology"/>
<name>A0A934IGH0_9HYPH</name>
<feature type="transmembrane region" description="Helical" evidence="7">
    <location>
        <begin position="179"/>
        <end position="197"/>
    </location>
</feature>
<feature type="transmembrane region" description="Helical" evidence="7">
    <location>
        <begin position="104"/>
        <end position="128"/>
    </location>
</feature>
<gene>
    <name evidence="9" type="ORF">JCR33_09965</name>
</gene>
<evidence type="ECO:0000256" key="3">
    <source>
        <dbReference type="ARBA" id="ARBA00022475"/>
    </source>
</evidence>
<dbReference type="Pfam" id="PF00528">
    <property type="entry name" value="BPD_transp_1"/>
    <property type="match status" value="1"/>
</dbReference>
<dbReference type="SUPFAM" id="SSF161098">
    <property type="entry name" value="MetI-like"/>
    <property type="match status" value="1"/>
</dbReference>
<dbReference type="Gene3D" id="1.10.3720.10">
    <property type="entry name" value="MetI-like"/>
    <property type="match status" value="1"/>
</dbReference>
<organism evidence="9 10">
    <name type="scientific">Acuticoccus mangrovi</name>
    <dbReference type="NCBI Taxonomy" id="2796142"/>
    <lineage>
        <taxon>Bacteria</taxon>
        <taxon>Pseudomonadati</taxon>
        <taxon>Pseudomonadota</taxon>
        <taxon>Alphaproteobacteria</taxon>
        <taxon>Hyphomicrobiales</taxon>
        <taxon>Amorphaceae</taxon>
        <taxon>Acuticoccus</taxon>
    </lineage>
</organism>
<accession>A0A934IGH0</accession>
<evidence type="ECO:0000256" key="1">
    <source>
        <dbReference type="ARBA" id="ARBA00004651"/>
    </source>
</evidence>
<dbReference type="GO" id="GO:0005886">
    <property type="term" value="C:plasma membrane"/>
    <property type="evidence" value="ECO:0007669"/>
    <property type="project" value="UniProtKB-SubCell"/>
</dbReference>
<dbReference type="InterPro" id="IPR035906">
    <property type="entry name" value="MetI-like_sf"/>
</dbReference>
<keyword evidence="4 7" id="KW-0812">Transmembrane</keyword>
<feature type="transmembrane region" description="Helical" evidence="7">
    <location>
        <begin position="282"/>
        <end position="304"/>
    </location>
</feature>
<dbReference type="PANTHER" id="PTHR43163">
    <property type="entry name" value="DIPEPTIDE TRANSPORT SYSTEM PERMEASE PROTEIN DPPB-RELATED"/>
    <property type="match status" value="1"/>
</dbReference>
<evidence type="ECO:0000256" key="5">
    <source>
        <dbReference type="ARBA" id="ARBA00022989"/>
    </source>
</evidence>
<reference evidence="9" key="1">
    <citation type="submission" date="2020-12" db="EMBL/GenBank/DDBJ databases">
        <title>Bacterial taxonomy.</title>
        <authorList>
            <person name="Pan X."/>
        </authorList>
    </citation>
    <scope>NUCLEOTIDE SEQUENCE</scope>
    <source>
        <strain evidence="9">B2012</strain>
    </source>
</reference>
<keyword evidence="3" id="KW-1003">Cell membrane</keyword>
<dbReference type="InterPro" id="IPR045621">
    <property type="entry name" value="BPD_transp_1_N"/>
</dbReference>
<comment type="similarity">
    <text evidence="7">Belongs to the binding-protein-dependent transport system permease family.</text>
</comment>
<evidence type="ECO:0000256" key="6">
    <source>
        <dbReference type="ARBA" id="ARBA00023136"/>
    </source>
</evidence>
<dbReference type="GO" id="GO:0071916">
    <property type="term" value="F:dipeptide transmembrane transporter activity"/>
    <property type="evidence" value="ECO:0007669"/>
    <property type="project" value="TreeGrafter"/>
</dbReference>